<keyword evidence="2" id="KW-1185">Reference proteome</keyword>
<dbReference type="EMBL" id="HF563609">
    <property type="protein sequence ID" value="CCP25857.1"/>
    <property type="molecule type" value="Genomic_DNA"/>
</dbReference>
<dbReference type="AlphaFoldDB" id="F4LSC1"/>
<accession>L0S231</accession>
<dbReference type="KEGG" id="tae:TepiRe1_1138"/>
<sequence length="62" mass="6951">MSKGNPDKVSPSLARRALELAGGDRKKAYSECVKLSFQITGRIAPGFDNRDLQAFYEEVFDR</sequence>
<dbReference type="Proteomes" id="UP000010802">
    <property type="component" value="Chromosome"/>
</dbReference>
<gene>
    <name evidence="1" type="ordered locus">TEPIRE1_1138</name>
</gene>
<name>F4LSC1_TEPAE</name>
<dbReference type="PATRIC" id="fig|1209989.3.peg.1249"/>
<reference evidence="2" key="1">
    <citation type="journal article" date="2013" name="Genome Announc.">
        <title>First genome sequence of a syntrophic acetate-oxidizing bacterium, Tepidanaerobacter acetatoxydans strain Re1.</title>
        <authorList>
            <person name="Manzoor S."/>
            <person name="Bongcam-Rudloff E."/>
            <person name="Schnurer A."/>
            <person name="Muller B."/>
        </authorList>
    </citation>
    <scope>NUCLEOTIDE SEQUENCE [LARGE SCALE GENOMIC DNA]</scope>
    <source>
        <strain evidence="2">Re1</strain>
    </source>
</reference>
<dbReference type="HOGENOM" id="CLU_2902759_0_0_9"/>
<protein>
    <submittedName>
        <fullName evidence="1">Uncharacterized protein</fullName>
    </submittedName>
</protein>
<dbReference type="KEGG" id="tep:TepRe1_1039"/>
<organism evidence="1 2">
    <name type="scientific">Tepidanaerobacter acetatoxydans (strain DSM 21804 / JCM 16047 / Re1)</name>
    <dbReference type="NCBI Taxonomy" id="1209989"/>
    <lineage>
        <taxon>Bacteria</taxon>
        <taxon>Bacillati</taxon>
        <taxon>Bacillota</taxon>
        <taxon>Clostridia</taxon>
        <taxon>Thermosediminibacterales</taxon>
        <taxon>Tepidanaerobacteraceae</taxon>
        <taxon>Tepidanaerobacter</taxon>
    </lineage>
</organism>
<dbReference type="STRING" id="1209989.TepRe1_1039"/>
<proteinExistence type="predicted"/>
<accession>F4LSC1</accession>
<evidence type="ECO:0000313" key="1">
    <source>
        <dbReference type="EMBL" id="CCP25857.1"/>
    </source>
</evidence>
<dbReference type="RefSeq" id="WP_013778110.1">
    <property type="nucleotide sequence ID" value="NC_015519.1"/>
</dbReference>
<evidence type="ECO:0000313" key="2">
    <source>
        <dbReference type="Proteomes" id="UP000010802"/>
    </source>
</evidence>